<name>A0ABR0QSG8_GOSAR</name>
<dbReference type="Pfam" id="PF10536">
    <property type="entry name" value="PMD"/>
    <property type="match status" value="1"/>
</dbReference>
<sequence length="221" mass="25701">MHTFHLLSGECTITLEDLQLQLELPVDRPVMIRSIVATDWSDVCEQLLRRALDTIYGAQINMNLLKINFVGLDMESSEVEKEQHARAYILRIIGGLLMPNKLRNLVHLRWLLKLVDFREQWLDAPTAIMGVVPTAILRPRADYLYTFSPQQDEDNVYIDYDFSTDEKSIVYVIGVWDTIYLYAYTDSVTNTHDIIVPLRWTNYQPALQPSLQPLVRRMDKT</sequence>
<accession>A0ABR0QSG8</accession>
<comment type="caution">
    <text evidence="2">The sequence shown here is derived from an EMBL/GenBank/DDBJ whole genome shotgun (WGS) entry which is preliminary data.</text>
</comment>
<keyword evidence="3" id="KW-1185">Reference proteome</keyword>
<feature type="domain" description="Aminotransferase-like plant mobile" evidence="1">
    <location>
        <begin position="2"/>
        <end position="118"/>
    </location>
</feature>
<evidence type="ECO:0000313" key="3">
    <source>
        <dbReference type="Proteomes" id="UP001358586"/>
    </source>
</evidence>
<dbReference type="EMBL" id="JARKNE010000002">
    <property type="protein sequence ID" value="KAK5842180.1"/>
    <property type="molecule type" value="Genomic_DNA"/>
</dbReference>
<gene>
    <name evidence="2" type="ORF">PVK06_004510</name>
</gene>
<dbReference type="PANTHER" id="PTHR46033">
    <property type="entry name" value="PROTEIN MAIN-LIKE 2"/>
    <property type="match status" value="1"/>
</dbReference>
<reference evidence="2 3" key="1">
    <citation type="submission" date="2023-03" db="EMBL/GenBank/DDBJ databases">
        <title>WGS of Gossypium arboreum.</title>
        <authorList>
            <person name="Yu D."/>
        </authorList>
    </citation>
    <scope>NUCLEOTIDE SEQUENCE [LARGE SCALE GENOMIC DNA]</scope>
    <source>
        <tissue evidence="2">Leaf</tissue>
    </source>
</reference>
<dbReference type="InterPro" id="IPR019557">
    <property type="entry name" value="AminoTfrase-like_pln_mobile"/>
</dbReference>
<dbReference type="PANTHER" id="PTHR46033:SF8">
    <property type="entry name" value="PROTEIN MAINTENANCE OF MERISTEMS-LIKE"/>
    <property type="match status" value="1"/>
</dbReference>
<protein>
    <recommendedName>
        <fullName evidence="1">Aminotransferase-like plant mobile domain-containing protein</fullName>
    </recommendedName>
</protein>
<evidence type="ECO:0000259" key="1">
    <source>
        <dbReference type="Pfam" id="PF10536"/>
    </source>
</evidence>
<organism evidence="2 3">
    <name type="scientific">Gossypium arboreum</name>
    <name type="common">Tree cotton</name>
    <name type="synonym">Gossypium nanking</name>
    <dbReference type="NCBI Taxonomy" id="29729"/>
    <lineage>
        <taxon>Eukaryota</taxon>
        <taxon>Viridiplantae</taxon>
        <taxon>Streptophyta</taxon>
        <taxon>Embryophyta</taxon>
        <taxon>Tracheophyta</taxon>
        <taxon>Spermatophyta</taxon>
        <taxon>Magnoliopsida</taxon>
        <taxon>eudicotyledons</taxon>
        <taxon>Gunneridae</taxon>
        <taxon>Pentapetalae</taxon>
        <taxon>rosids</taxon>
        <taxon>malvids</taxon>
        <taxon>Malvales</taxon>
        <taxon>Malvaceae</taxon>
        <taxon>Malvoideae</taxon>
        <taxon>Gossypium</taxon>
    </lineage>
</organism>
<evidence type="ECO:0000313" key="2">
    <source>
        <dbReference type="EMBL" id="KAK5842180.1"/>
    </source>
</evidence>
<dbReference type="Proteomes" id="UP001358586">
    <property type="component" value="Chromosome 2"/>
</dbReference>
<dbReference type="InterPro" id="IPR044824">
    <property type="entry name" value="MAIN-like"/>
</dbReference>
<proteinExistence type="predicted"/>